<dbReference type="Proteomes" id="UP001054945">
    <property type="component" value="Unassembled WGS sequence"/>
</dbReference>
<proteinExistence type="predicted"/>
<dbReference type="EMBL" id="BPLR01011006">
    <property type="protein sequence ID" value="GIY43677.1"/>
    <property type="molecule type" value="Genomic_DNA"/>
</dbReference>
<gene>
    <name evidence="1" type="ORF">CEXT_574521</name>
</gene>
<name>A0AAV4TFW2_CAEEX</name>
<organism evidence="1 2">
    <name type="scientific">Caerostris extrusa</name>
    <name type="common">Bark spider</name>
    <name type="synonym">Caerostris bankana</name>
    <dbReference type="NCBI Taxonomy" id="172846"/>
    <lineage>
        <taxon>Eukaryota</taxon>
        <taxon>Metazoa</taxon>
        <taxon>Ecdysozoa</taxon>
        <taxon>Arthropoda</taxon>
        <taxon>Chelicerata</taxon>
        <taxon>Arachnida</taxon>
        <taxon>Araneae</taxon>
        <taxon>Araneomorphae</taxon>
        <taxon>Entelegynae</taxon>
        <taxon>Araneoidea</taxon>
        <taxon>Araneidae</taxon>
        <taxon>Caerostris</taxon>
    </lineage>
</organism>
<keyword evidence="2" id="KW-1185">Reference proteome</keyword>
<comment type="caution">
    <text evidence="1">The sequence shown here is derived from an EMBL/GenBank/DDBJ whole genome shotgun (WGS) entry which is preliminary data.</text>
</comment>
<protein>
    <submittedName>
        <fullName evidence="1">Uncharacterized protein</fullName>
    </submittedName>
</protein>
<reference evidence="1 2" key="1">
    <citation type="submission" date="2021-06" db="EMBL/GenBank/DDBJ databases">
        <title>Caerostris extrusa draft genome.</title>
        <authorList>
            <person name="Kono N."/>
            <person name="Arakawa K."/>
        </authorList>
    </citation>
    <scope>NUCLEOTIDE SEQUENCE [LARGE SCALE GENOMIC DNA]</scope>
</reference>
<accession>A0AAV4TFW2</accession>
<dbReference type="AlphaFoldDB" id="A0AAV4TFW2"/>
<evidence type="ECO:0000313" key="2">
    <source>
        <dbReference type="Proteomes" id="UP001054945"/>
    </source>
</evidence>
<evidence type="ECO:0000313" key="1">
    <source>
        <dbReference type="EMBL" id="GIY43677.1"/>
    </source>
</evidence>
<sequence>MIKLMPTAQEFFGKGKKKKSKIIVDLNFHSLPKSNALHTYKLRKRKREGKLLNSRRRFLIWNCKSLIEYSIKSEKRIRRRSLSLTLLFCLVEKTLNIVCFPF</sequence>